<dbReference type="KEGG" id="bhu:bhn_I1683"/>
<protein>
    <submittedName>
        <fullName evidence="1">Uncharacterized protein</fullName>
    </submittedName>
</protein>
<accession>A0A1D9P288</accession>
<gene>
    <name evidence="1" type="ORF">bhn_I1683</name>
</gene>
<proteinExistence type="predicted"/>
<reference evidence="2" key="1">
    <citation type="submission" date="2016-10" db="EMBL/GenBank/DDBJ databases">
        <title>The complete genome sequence of the rumen bacterium Butyrivibrio hungatei MB2003.</title>
        <authorList>
            <person name="Palevich N."/>
            <person name="Kelly W.J."/>
            <person name="Leahy S.C."/>
            <person name="Altermann E."/>
            <person name="Rakonjac J."/>
            <person name="Attwood G.T."/>
        </authorList>
    </citation>
    <scope>NUCLEOTIDE SEQUENCE [LARGE SCALE GENOMIC DNA]</scope>
    <source>
        <strain evidence="2">MB2003</strain>
    </source>
</reference>
<dbReference type="EMBL" id="CP017831">
    <property type="protein sequence ID" value="AOZ96716.1"/>
    <property type="molecule type" value="Genomic_DNA"/>
</dbReference>
<dbReference type="Proteomes" id="UP000179284">
    <property type="component" value="Chromosome I"/>
</dbReference>
<evidence type="ECO:0000313" key="2">
    <source>
        <dbReference type="Proteomes" id="UP000179284"/>
    </source>
</evidence>
<dbReference type="RefSeq" id="WP_071176381.1">
    <property type="nucleotide sequence ID" value="NZ_CP017831.1"/>
</dbReference>
<sequence>MQNYVYDGFLKDSIVPDLMFTKMIYFKKGTVRDAFEQAVDEILSDEQELIFDYAYSFEYYIDDYFKSSQTSGKVSEALNNGMREYLFDCLKANLYTFLENRVEAELTACGFSGKAIKSIHSSLLRFVEYQSLETRLDVIVANVERFAITLQLP</sequence>
<name>A0A1D9P288_9FIRM</name>
<keyword evidence="2" id="KW-1185">Reference proteome</keyword>
<dbReference type="AlphaFoldDB" id="A0A1D9P288"/>
<evidence type="ECO:0000313" key="1">
    <source>
        <dbReference type="EMBL" id="AOZ96716.1"/>
    </source>
</evidence>
<organism evidence="1 2">
    <name type="scientific">Butyrivibrio hungatei</name>
    <dbReference type="NCBI Taxonomy" id="185008"/>
    <lineage>
        <taxon>Bacteria</taxon>
        <taxon>Bacillati</taxon>
        <taxon>Bacillota</taxon>
        <taxon>Clostridia</taxon>
        <taxon>Lachnospirales</taxon>
        <taxon>Lachnospiraceae</taxon>
        <taxon>Butyrivibrio</taxon>
    </lineage>
</organism>